<evidence type="ECO:0000313" key="3">
    <source>
        <dbReference type="Proteomes" id="UP001215598"/>
    </source>
</evidence>
<reference evidence="2" key="1">
    <citation type="submission" date="2023-03" db="EMBL/GenBank/DDBJ databases">
        <title>Massive genome expansion in bonnet fungi (Mycena s.s.) driven by repeated elements and novel gene families across ecological guilds.</title>
        <authorList>
            <consortium name="Lawrence Berkeley National Laboratory"/>
            <person name="Harder C.B."/>
            <person name="Miyauchi S."/>
            <person name="Viragh M."/>
            <person name="Kuo A."/>
            <person name="Thoen E."/>
            <person name="Andreopoulos B."/>
            <person name="Lu D."/>
            <person name="Skrede I."/>
            <person name="Drula E."/>
            <person name="Henrissat B."/>
            <person name="Morin E."/>
            <person name="Kohler A."/>
            <person name="Barry K."/>
            <person name="LaButti K."/>
            <person name="Morin E."/>
            <person name="Salamov A."/>
            <person name="Lipzen A."/>
            <person name="Mereny Z."/>
            <person name="Hegedus B."/>
            <person name="Baldrian P."/>
            <person name="Stursova M."/>
            <person name="Weitz H."/>
            <person name="Taylor A."/>
            <person name="Grigoriev I.V."/>
            <person name="Nagy L.G."/>
            <person name="Martin F."/>
            <person name="Kauserud H."/>
        </authorList>
    </citation>
    <scope>NUCLEOTIDE SEQUENCE</scope>
    <source>
        <strain evidence="2">CBHHK182m</strain>
    </source>
</reference>
<gene>
    <name evidence="2" type="ORF">B0H16DRAFT_1550113</name>
</gene>
<feature type="region of interest" description="Disordered" evidence="1">
    <location>
        <begin position="96"/>
        <end position="116"/>
    </location>
</feature>
<feature type="non-terminal residue" evidence="2">
    <location>
        <position position="170"/>
    </location>
</feature>
<protein>
    <submittedName>
        <fullName evidence="2">Uncharacterized protein</fullName>
    </submittedName>
</protein>
<dbReference type="Proteomes" id="UP001215598">
    <property type="component" value="Unassembled WGS sequence"/>
</dbReference>
<evidence type="ECO:0000256" key="1">
    <source>
        <dbReference type="SAM" id="MobiDB-lite"/>
    </source>
</evidence>
<keyword evidence="3" id="KW-1185">Reference proteome</keyword>
<comment type="caution">
    <text evidence="2">The sequence shown here is derived from an EMBL/GenBank/DDBJ whole genome shotgun (WGS) entry which is preliminary data.</text>
</comment>
<dbReference type="EMBL" id="JARKIB010000066">
    <property type="protein sequence ID" value="KAJ7750264.1"/>
    <property type="molecule type" value="Genomic_DNA"/>
</dbReference>
<accession>A0AAD7ITR5</accession>
<proteinExistence type="predicted"/>
<sequence length="170" mass="19368">MWSSAGMQPYLSITIHWLGWRETQVVLCQALLAFRRVRCHESGFSPPFHSIHTRPAKPGLPDTIRVIDPSNDNRTASGLLTLERQITPGTLITRYAPVQPGNTSRRPRSRTTRDINPKRHAIARGQDRHFKCQNPKSQLPCDHIQTNDRETPVVSMGRRLIRSIATKVVY</sequence>
<dbReference type="AlphaFoldDB" id="A0AAD7ITR5"/>
<name>A0AAD7ITR5_9AGAR</name>
<organism evidence="2 3">
    <name type="scientific">Mycena metata</name>
    <dbReference type="NCBI Taxonomy" id="1033252"/>
    <lineage>
        <taxon>Eukaryota</taxon>
        <taxon>Fungi</taxon>
        <taxon>Dikarya</taxon>
        <taxon>Basidiomycota</taxon>
        <taxon>Agaricomycotina</taxon>
        <taxon>Agaricomycetes</taxon>
        <taxon>Agaricomycetidae</taxon>
        <taxon>Agaricales</taxon>
        <taxon>Marasmiineae</taxon>
        <taxon>Mycenaceae</taxon>
        <taxon>Mycena</taxon>
    </lineage>
</organism>
<evidence type="ECO:0000313" key="2">
    <source>
        <dbReference type="EMBL" id="KAJ7750264.1"/>
    </source>
</evidence>